<comment type="similarity">
    <text evidence="1">Belongs to the LysR transcriptional regulatory family.</text>
</comment>
<name>A0A0C3HUA7_9VIBR</name>
<dbReference type="Gene3D" id="3.40.190.290">
    <property type="match status" value="1"/>
</dbReference>
<evidence type="ECO:0000313" key="6">
    <source>
        <dbReference type="EMBL" id="KIN11801.1"/>
    </source>
</evidence>
<evidence type="ECO:0000259" key="5">
    <source>
        <dbReference type="PROSITE" id="PS50931"/>
    </source>
</evidence>
<dbReference type="Pfam" id="PF00126">
    <property type="entry name" value="HTH_1"/>
    <property type="match status" value="1"/>
</dbReference>
<evidence type="ECO:0000256" key="3">
    <source>
        <dbReference type="ARBA" id="ARBA00023125"/>
    </source>
</evidence>
<dbReference type="GO" id="GO:0006351">
    <property type="term" value="P:DNA-templated transcription"/>
    <property type="evidence" value="ECO:0007669"/>
    <property type="project" value="TreeGrafter"/>
</dbReference>
<dbReference type="FunFam" id="1.10.10.10:FF:000001">
    <property type="entry name" value="LysR family transcriptional regulator"/>
    <property type="match status" value="1"/>
</dbReference>
<evidence type="ECO:0000256" key="2">
    <source>
        <dbReference type="ARBA" id="ARBA00023015"/>
    </source>
</evidence>
<protein>
    <submittedName>
        <fullName evidence="6">LysR family transcriptional regulator</fullName>
    </submittedName>
</protein>
<dbReference type="Proteomes" id="UP000031977">
    <property type="component" value="Unassembled WGS sequence"/>
</dbReference>
<dbReference type="InterPro" id="IPR000847">
    <property type="entry name" value="LysR_HTH_N"/>
</dbReference>
<dbReference type="AlphaFoldDB" id="A0A0C3HUA7"/>
<dbReference type="Pfam" id="PF03466">
    <property type="entry name" value="LysR_substrate"/>
    <property type="match status" value="1"/>
</dbReference>
<dbReference type="SUPFAM" id="SSF53850">
    <property type="entry name" value="Periplasmic binding protein-like II"/>
    <property type="match status" value="1"/>
</dbReference>
<evidence type="ECO:0000256" key="1">
    <source>
        <dbReference type="ARBA" id="ARBA00009437"/>
    </source>
</evidence>
<gene>
    <name evidence="6" type="ORF">SU60_04535</name>
</gene>
<dbReference type="PROSITE" id="PS50931">
    <property type="entry name" value="HTH_LYSR"/>
    <property type="match status" value="1"/>
</dbReference>
<proteinExistence type="inferred from homology"/>
<evidence type="ECO:0000313" key="7">
    <source>
        <dbReference type="Proteomes" id="UP000031977"/>
    </source>
</evidence>
<organism evidence="6 7">
    <name type="scientific">Vibrio mytili</name>
    <dbReference type="NCBI Taxonomy" id="50718"/>
    <lineage>
        <taxon>Bacteria</taxon>
        <taxon>Pseudomonadati</taxon>
        <taxon>Pseudomonadota</taxon>
        <taxon>Gammaproteobacteria</taxon>
        <taxon>Vibrionales</taxon>
        <taxon>Vibrionaceae</taxon>
        <taxon>Vibrio</taxon>
    </lineage>
</organism>
<keyword evidence="2" id="KW-0805">Transcription regulation</keyword>
<keyword evidence="7" id="KW-1185">Reference proteome</keyword>
<dbReference type="PANTHER" id="PTHR30537">
    <property type="entry name" value="HTH-TYPE TRANSCRIPTIONAL REGULATOR"/>
    <property type="match status" value="1"/>
</dbReference>
<reference evidence="6 7" key="1">
    <citation type="submission" date="2015-01" db="EMBL/GenBank/DDBJ databases">
        <title>Draft genome of Vibrio mytili type strain CAIM 528.</title>
        <authorList>
            <person name="Gonzalez-Castillo A."/>
            <person name="Gomez-Gil B."/>
            <person name="Enciso-Ibarra J."/>
        </authorList>
    </citation>
    <scope>NUCLEOTIDE SEQUENCE [LARGE SCALE GENOMIC DNA]</scope>
    <source>
        <strain evidence="6 7">CAIM 528</strain>
    </source>
</reference>
<dbReference type="CDD" id="cd08422">
    <property type="entry name" value="PBP2_CrgA_like"/>
    <property type="match status" value="1"/>
</dbReference>
<evidence type="ECO:0000256" key="4">
    <source>
        <dbReference type="ARBA" id="ARBA00023163"/>
    </source>
</evidence>
<dbReference type="PANTHER" id="PTHR30537:SF5">
    <property type="entry name" value="HTH-TYPE TRANSCRIPTIONAL ACTIVATOR TTDR-RELATED"/>
    <property type="match status" value="1"/>
</dbReference>
<keyword evidence="3" id="KW-0238">DNA-binding</keyword>
<dbReference type="RefSeq" id="WP_041154527.1">
    <property type="nucleotide sequence ID" value="NZ_CBCRVP010000003.1"/>
</dbReference>
<dbReference type="GO" id="GO:0043565">
    <property type="term" value="F:sequence-specific DNA binding"/>
    <property type="evidence" value="ECO:0007669"/>
    <property type="project" value="TreeGrafter"/>
</dbReference>
<dbReference type="Gene3D" id="1.10.10.10">
    <property type="entry name" value="Winged helix-like DNA-binding domain superfamily/Winged helix DNA-binding domain"/>
    <property type="match status" value="1"/>
</dbReference>
<dbReference type="InterPro" id="IPR058163">
    <property type="entry name" value="LysR-type_TF_proteobact-type"/>
</dbReference>
<feature type="domain" description="HTH lysR-type" evidence="5">
    <location>
        <begin position="1"/>
        <end position="59"/>
    </location>
</feature>
<dbReference type="STRING" id="50718.SU60_04535"/>
<dbReference type="SUPFAM" id="SSF46785">
    <property type="entry name" value="Winged helix' DNA-binding domain"/>
    <property type="match status" value="1"/>
</dbReference>
<dbReference type="InterPro" id="IPR036390">
    <property type="entry name" value="WH_DNA-bd_sf"/>
</dbReference>
<comment type="caution">
    <text evidence="6">The sequence shown here is derived from an EMBL/GenBank/DDBJ whole genome shotgun (WGS) entry which is preliminary data.</text>
</comment>
<dbReference type="GO" id="GO:0003700">
    <property type="term" value="F:DNA-binding transcription factor activity"/>
    <property type="evidence" value="ECO:0007669"/>
    <property type="project" value="InterPro"/>
</dbReference>
<dbReference type="InterPro" id="IPR005119">
    <property type="entry name" value="LysR_subst-bd"/>
</dbReference>
<dbReference type="EMBL" id="JXOK01000010">
    <property type="protein sequence ID" value="KIN11801.1"/>
    <property type="molecule type" value="Genomic_DNA"/>
</dbReference>
<accession>A0A0C3HUA7</accession>
<dbReference type="OrthoDB" id="9786526at2"/>
<dbReference type="InterPro" id="IPR036388">
    <property type="entry name" value="WH-like_DNA-bd_sf"/>
</dbReference>
<keyword evidence="4" id="KW-0804">Transcription</keyword>
<sequence length="311" mass="34783">MDLASRLELLLEVSQQGSFAQAADKRGIDRSVLSKQIRKLEESLGVRLLNRSTRSLSLTPAGEEIVKQAQHVRDALDKTRQLADTFSDTPRGNLKISCTTLFGRRYLKDCAVNFLKKYPQVTVEIVLEGRNVDLIGERYDVAFRIGSPKDSNLVAKKLANHQLLLLASKEFVANYGYPETPEDLAALPAVIYSNSSYQMNKVRLSPIHDNEDRDEETVTITAKGRYHVNEVELLMHGAQSGLGYAIVGQLMLTKSIDEMGLIRLLPDYKIAYSGGLYALYPHRNPPPLVKLFIETVEQTIGSPAIWESYTT</sequence>